<dbReference type="EMBL" id="JANEYF010005930">
    <property type="protein sequence ID" value="KAJ8926301.1"/>
    <property type="molecule type" value="Genomic_DNA"/>
</dbReference>
<dbReference type="PROSITE" id="PS50297">
    <property type="entry name" value="ANK_REP_REGION"/>
    <property type="match status" value="15"/>
</dbReference>
<feature type="repeat" description="ANK" evidence="3">
    <location>
        <begin position="212"/>
        <end position="244"/>
    </location>
</feature>
<keyword evidence="2 3" id="KW-0040">ANK repeat</keyword>
<feature type="repeat" description="ANK" evidence="3">
    <location>
        <begin position="312"/>
        <end position="344"/>
    </location>
</feature>
<evidence type="ECO:0000256" key="2">
    <source>
        <dbReference type="ARBA" id="ARBA00023043"/>
    </source>
</evidence>
<protein>
    <submittedName>
        <fullName evidence="4">Uncharacterized protein</fullName>
    </submittedName>
</protein>
<feature type="repeat" description="ANK" evidence="3">
    <location>
        <begin position="746"/>
        <end position="778"/>
    </location>
</feature>
<dbReference type="Gene3D" id="1.25.40.20">
    <property type="entry name" value="Ankyrin repeat-containing domain"/>
    <property type="match status" value="8"/>
</dbReference>
<dbReference type="PANTHER" id="PTHR24198">
    <property type="entry name" value="ANKYRIN REPEAT AND PROTEIN KINASE DOMAIN-CONTAINING PROTEIN"/>
    <property type="match status" value="1"/>
</dbReference>
<dbReference type="PANTHER" id="PTHR24198:SF193">
    <property type="match status" value="1"/>
</dbReference>
<evidence type="ECO:0000256" key="1">
    <source>
        <dbReference type="ARBA" id="ARBA00022737"/>
    </source>
</evidence>
<feature type="repeat" description="ANK" evidence="3">
    <location>
        <begin position="539"/>
        <end position="571"/>
    </location>
</feature>
<feature type="repeat" description="ANK" evidence="3">
    <location>
        <begin position="80"/>
        <end position="112"/>
    </location>
</feature>
<feature type="repeat" description="ANK" evidence="3">
    <location>
        <begin position="357"/>
        <end position="389"/>
    </location>
</feature>
<keyword evidence="1" id="KW-0677">Repeat</keyword>
<dbReference type="InterPro" id="IPR002110">
    <property type="entry name" value="Ankyrin_rpt"/>
</dbReference>
<dbReference type="Proteomes" id="UP001162156">
    <property type="component" value="Unassembled WGS sequence"/>
</dbReference>
<feature type="repeat" description="ANK" evidence="3">
    <location>
        <begin position="278"/>
        <end position="311"/>
    </location>
</feature>
<evidence type="ECO:0000313" key="4">
    <source>
        <dbReference type="EMBL" id="KAJ8926301.1"/>
    </source>
</evidence>
<feature type="repeat" description="ANK" evidence="3">
    <location>
        <begin position="179"/>
        <end position="211"/>
    </location>
</feature>
<feature type="repeat" description="ANK" evidence="3">
    <location>
        <begin position="113"/>
        <end position="145"/>
    </location>
</feature>
<feature type="repeat" description="ANK" evidence="3">
    <location>
        <begin position="572"/>
        <end position="604"/>
    </location>
</feature>
<dbReference type="SMART" id="SM00248">
    <property type="entry name" value="ANK"/>
    <property type="match status" value="23"/>
</dbReference>
<comment type="caution">
    <text evidence="4">The sequence shown here is derived from an EMBL/GenBank/DDBJ whole genome shotgun (WGS) entry which is preliminary data.</text>
</comment>
<organism evidence="4 5">
    <name type="scientific">Rhamnusium bicolor</name>
    <dbReference type="NCBI Taxonomy" id="1586634"/>
    <lineage>
        <taxon>Eukaryota</taxon>
        <taxon>Metazoa</taxon>
        <taxon>Ecdysozoa</taxon>
        <taxon>Arthropoda</taxon>
        <taxon>Hexapoda</taxon>
        <taxon>Insecta</taxon>
        <taxon>Pterygota</taxon>
        <taxon>Neoptera</taxon>
        <taxon>Endopterygota</taxon>
        <taxon>Coleoptera</taxon>
        <taxon>Polyphaga</taxon>
        <taxon>Cucujiformia</taxon>
        <taxon>Chrysomeloidea</taxon>
        <taxon>Cerambycidae</taxon>
        <taxon>Lepturinae</taxon>
        <taxon>Rhagiini</taxon>
        <taxon>Rhamnusium</taxon>
    </lineage>
</organism>
<dbReference type="SUPFAM" id="SSF48403">
    <property type="entry name" value="Ankyrin repeat"/>
    <property type="match status" value="3"/>
</dbReference>
<dbReference type="InterPro" id="IPR036770">
    <property type="entry name" value="Ankyrin_rpt-contain_sf"/>
</dbReference>
<feature type="repeat" description="ANK" evidence="3">
    <location>
        <begin position="423"/>
        <end position="455"/>
    </location>
</feature>
<dbReference type="PROSITE" id="PS50088">
    <property type="entry name" value="ANK_REPEAT"/>
    <property type="match status" value="18"/>
</dbReference>
<dbReference type="PRINTS" id="PR01415">
    <property type="entry name" value="ANKYRIN"/>
</dbReference>
<dbReference type="AlphaFoldDB" id="A0AAV8WJ60"/>
<reference evidence="4" key="1">
    <citation type="journal article" date="2023" name="Insect Mol. Biol.">
        <title>Genome sequencing provides insights into the evolution of gene families encoding plant cell wall-degrading enzymes in longhorned beetles.</title>
        <authorList>
            <person name="Shin N.R."/>
            <person name="Okamura Y."/>
            <person name="Kirsch R."/>
            <person name="Pauchet Y."/>
        </authorList>
    </citation>
    <scope>NUCLEOTIDE SEQUENCE</scope>
    <source>
        <strain evidence="4">RBIC_L_NR</strain>
    </source>
</reference>
<accession>A0AAV8WJ60</accession>
<keyword evidence="5" id="KW-1185">Reference proteome</keyword>
<dbReference type="Pfam" id="PF00023">
    <property type="entry name" value="Ank"/>
    <property type="match status" value="1"/>
</dbReference>
<name>A0AAV8WJ60_9CUCU</name>
<feature type="repeat" description="ANK" evidence="3">
    <location>
        <begin position="606"/>
        <end position="638"/>
    </location>
</feature>
<evidence type="ECO:0000256" key="3">
    <source>
        <dbReference type="PROSITE-ProRule" id="PRU00023"/>
    </source>
</evidence>
<feature type="repeat" description="ANK" evidence="3">
    <location>
        <begin position="456"/>
        <end position="489"/>
    </location>
</feature>
<dbReference type="Pfam" id="PF13637">
    <property type="entry name" value="Ank_4"/>
    <property type="match status" value="1"/>
</dbReference>
<evidence type="ECO:0000313" key="5">
    <source>
        <dbReference type="Proteomes" id="UP001162156"/>
    </source>
</evidence>
<dbReference type="Pfam" id="PF12796">
    <property type="entry name" value="Ank_2"/>
    <property type="match status" value="8"/>
</dbReference>
<feature type="repeat" description="ANK" evidence="3">
    <location>
        <begin position="146"/>
        <end position="178"/>
    </location>
</feature>
<gene>
    <name evidence="4" type="ORF">NQ314_021341</name>
</gene>
<feature type="repeat" description="ANK" evidence="3">
    <location>
        <begin position="390"/>
        <end position="422"/>
    </location>
</feature>
<feature type="repeat" description="ANK" evidence="3">
    <location>
        <begin position="642"/>
        <end position="674"/>
    </location>
</feature>
<feature type="repeat" description="ANK" evidence="3">
    <location>
        <begin position="831"/>
        <end position="863"/>
    </location>
</feature>
<proteinExistence type="predicted"/>
<feature type="repeat" description="ANK" evidence="3">
    <location>
        <begin position="245"/>
        <end position="277"/>
    </location>
</feature>
<sequence>MHDNNTIKMVILQLEEQPPIIQAIFAGVVDEIRELIEYKQDINCLGKIFINKTFLSANKVILDCEKRTPLHAAAFKGGCKWVTPLHRACSVGADETVSLLLSYQADVSARDRFWQTPLHVAAANDAYHCVEQLLNHVPNPNVTDRSGRTALHHAAYNGHTYVAELLICRGCIVNACDKKDCRPLHCAVQMGHVDTVELLLNSGADINAKDRNQYTPLHVAAASGIETVCRLLLNAGAEVDTQNAYGNTPLHIACLNGHLNVCQDLVTSGANLESTNFRGQTPLHVAAASTHGVDCLMFLLRQNIDLNKQSLDGRTPLHMTAIHGRFTRSKTLIDKGALIDCSDKNGCTPLHIAAQYEGRTPLHMCCLSGYVECGRKFVQSGVDLNDKDDTGKTPTHCAAYKGSYECLDLLVSNGADCKLIDNLQRLPIHYAASQGHYQCVFTLVGIGSPVNDQDVEGCTPLHLAAAYDHEGKCVEYLLSHKADPTMKDNRGFTPLHYAIAGGNVNGVGIMLLNNEYKMKEHRGRQEHCDQKKFVETGTVDITPLHLAAKLGNIDILRMVMPHCDDVNIKTNQGVTPLILAAREGHAQCVHFLLRFGAKVALADSINNMTPVHYSAKNGHSQCLTLLLHNTEDQDVVNMLDRQHRTALMLAVSGNHIECVQTLLKCGADPNIVDTDEHSCLFRAVLVIPNKWHANCVEYLLERNIFKELEGNSFSPVHCATFSGSEKCLELLVNHFGAQIVHFTDCRQRTPLHIAALHGHTECAKFLIDQSAEVQVFDEEELLLTCNIDRTSCDKLGNTALHWACLKKHNQTALLLLEDKQGDTIISVTNNDKKTPLHISARNGLVDVTRELLKKGASVLAVDNEGLTPALCCAPNNNVAQCLALILQSLPQFSEPNTFANGKLILFFSI</sequence>